<accession>A0ABX8FE44</accession>
<protein>
    <submittedName>
        <fullName evidence="1">Uncharacterized protein</fullName>
    </submittedName>
</protein>
<dbReference type="Proteomes" id="UP000679247">
    <property type="component" value="Chromosome"/>
</dbReference>
<evidence type="ECO:0000313" key="1">
    <source>
        <dbReference type="EMBL" id="QVY62277.1"/>
    </source>
</evidence>
<name>A0ABX8FE44_9BACI</name>
<reference evidence="1 2" key="1">
    <citation type="submission" date="2021-03" db="EMBL/GenBank/DDBJ databases">
        <title>The first data on the complete genome of the tetrodotoxin-producing bacterium.</title>
        <authorList>
            <person name="Melnikova D.I."/>
            <person name="Nijland R."/>
            <person name="Magarlamov T.Y."/>
        </authorList>
    </citation>
    <scope>NUCLEOTIDE SEQUENCE [LARGE SCALE GENOMIC DNA]</scope>
    <source>
        <strain evidence="1 2">1839</strain>
    </source>
</reference>
<gene>
    <name evidence="1" type="ORF">J1899_04000</name>
</gene>
<organism evidence="1 2">
    <name type="scientific">Cytobacillus gottheilii</name>
    <dbReference type="NCBI Taxonomy" id="859144"/>
    <lineage>
        <taxon>Bacteria</taxon>
        <taxon>Bacillati</taxon>
        <taxon>Bacillota</taxon>
        <taxon>Bacilli</taxon>
        <taxon>Bacillales</taxon>
        <taxon>Bacillaceae</taxon>
        <taxon>Cytobacillus</taxon>
    </lineage>
</organism>
<dbReference type="RefSeq" id="WP_214477782.1">
    <property type="nucleotide sequence ID" value="NZ_CANKUS010000014.1"/>
</dbReference>
<keyword evidence="2" id="KW-1185">Reference proteome</keyword>
<dbReference type="InterPro" id="IPR046117">
    <property type="entry name" value="DUF6054"/>
</dbReference>
<dbReference type="EMBL" id="CP071709">
    <property type="protein sequence ID" value="QVY62277.1"/>
    <property type="molecule type" value="Genomic_DNA"/>
</dbReference>
<dbReference type="Pfam" id="PF19524">
    <property type="entry name" value="DUF6054"/>
    <property type="match status" value="1"/>
</dbReference>
<evidence type="ECO:0000313" key="2">
    <source>
        <dbReference type="Proteomes" id="UP000679247"/>
    </source>
</evidence>
<proteinExistence type="predicted"/>
<sequence length="117" mass="13328">MKKYSEYKLRLTPFEAATRLTEAADLKDLLVFQDYKLAENQNKQMSILVLEKFYFRTSSSASLTVILENFDGETIMKCISAGNGEGLFNIGWGSGKNFINSVRYPLEGYILEVIHED</sequence>